<evidence type="ECO:0000313" key="2">
    <source>
        <dbReference type="EMBL" id="MFH5773387.1"/>
    </source>
</evidence>
<organism evidence="2 3">
    <name type="scientific">Paracoccus broussonetiae subsp. drimophilus</name>
    <dbReference type="NCBI Taxonomy" id="3373869"/>
    <lineage>
        <taxon>Bacteria</taxon>
        <taxon>Pseudomonadati</taxon>
        <taxon>Pseudomonadota</taxon>
        <taxon>Alphaproteobacteria</taxon>
        <taxon>Rhodobacterales</taxon>
        <taxon>Paracoccaceae</taxon>
        <taxon>Paracoccus</taxon>
        <taxon>Paracoccus broussonetiae</taxon>
    </lineage>
</organism>
<dbReference type="Proteomes" id="UP001609376">
    <property type="component" value="Unassembled WGS sequence"/>
</dbReference>
<reference evidence="2 3" key="1">
    <citation type="submission" date="2024-10" db="EMBL/GenBank/DDBJ databases">
        <title>Paracoccus drimophilus sp. nov., a novel bacterium from corn roots in Hunan.</title>
        <authorList>
            <person name="Li X."/>
        </authorList>
    </citation>
    <scope>NUCLEOTIDE SEQUENCE [LARGE SCALE GENOMIC DNA]</scope>
    <source>
        <strain evidence="2 3">NGMCC 1.201697</strain>
    </source>
</reference>
<gene>
    <name evidence="2" type="ORF">ACHFJ0_03985</name>
</gene>
<protein>
    <submittedName>
        <fullName evidence="2">Uncharacterized protein</fullName>
    </submittedName>
</protein>
<comment type="caution">
    <text evidence="2">The sequence shown here is derived from an EMBL/GenBank/DDBJ whole genome shotgun (WGS) entry which is preliminary data.</text>
</comment>
<proteinExistence type="predicted"/>
<dbReference type="RefSeq" id="WP_395132126.1">
    <property type="nucleotide sequence ID" value="NZ_JBIMPR010000002.1"/>
</dbReference>
<dbReference type="EMBL" id="JBIMPR010000002">
    <property type="protein sequence ID" value="MFH5773387.1"/>
    <property type="molecule type" value="Genomic_DNA"/>
</dbReference>
<name>A0ABW7LKC6_9RHOB</name>
<evidence type="ECO:0000256" key="1">
    <source>
        <dbReference type="SAM" id="MobiDB-lite"/>
    </source>
</evidence>
<feature type="region of interest" description="Disordered" evidence="1">
    <location>
        <begin position="22"/>
        <end position="48"/>
    </location>
</feature>
<evidence type="ECO:0000313" key="3">
    <source>
        <dbReference type="Proteomes" id="UP001609376"/>
    </source>
</evidence>
<accession>A0ABW7LKC6</accession>
<keyword evidence="3" id="KW-1185">Reference proteome</keyword>
<sequence>MTPTVLTAPTGLRETLPLRDVRPAGERGIGPASVMRRPGQRLADRQRD</sequence>